<sequence length="154" mass="17979">IPTFGRSVIWRFKNNVSEMRKFANRDFENVTACSIPVLEGLFPRGTEKIVLDLAFTSCKFFKTITAELGRHLRQFSKDSQNYIMMELPHEAQKREQHLKKKNQSKAKTNTANAHPHIRKFNNETIKTHALGDFVWAIKYFGMADGWETQIVRVY</sequence>
<reference evidence="1 2" key="1">
    <citation type="journal article" date="2019" name="Nat. Ecol. Evol.">
        <title>Megaphylogeny resolves global patterns of mushroom evolution.</title>
        <authorList>
            <person name="Varga T."/>
            <person name="Krizsan K."/>
            <person name="Foldi C."/>
            <person name="Dima B."/>
            <person name="Sanchez-Garcia M."/>
            <person name="Sanchez-Ramirez S."/>
            <person name="Szollosi G.J."/>
            <person name="Szarkandi J.G."/>
            <person name="Papp V."/>
            <person name="Albert L."/>
            <person name="Andreopoulos W."/>
            <person name="Angelini C."/>
            <person name="Antonin V."/>
            <person name="Barry K.W."/>
            <person name="Bougher N.L."/>
            <person name="Buchanan P."/>
            <person name="Buyck B."/>
            <person name="Bense V."/>
            <person name="Catcheside P."/>
            <person name="Chovatia M."/>
            <person name="Cooper J."/>
            <person name="Damon W."/>
            <person name="Desjardin D."/>
            <person name="Finy P."/>
            <person name="Geml J."/>
            <person name="Haridas S."/>
            <person name="Hughes K."/>
            <person name="Justo A."/>
            <person name="Karasinski D."/>
            <person name="Kautmanova I."/>
            <person name="Kiss B."/>
            <person name="Kocsube S."/>
            <person name="Kotiranta H."/>
            <person name="LaButti K.M."/>
            <person name="Lechner B.E."/>
            <person name="Liimatainen K."/>
            <person name="Lipzen A."/>
            <person name="Lukacs Z."/>
            <person name="Mihaltcheva S."/>
            <person name="Morgado L.N."/>
            <person name="Niskanen T."/>
            <person name="Noordeloos M.E."/>
            <person name="Ohm R.A."/>
            <person name="Ortiz-Santana B."/>
            <person name="Ovrebo C."/>
            <person name="Racz N."/>
            <person name="Riley R."/>
            <person name="Savchenko A."/>
            <person name="Shiryaev A."/>
            <person name="Soop K."/>
            <person name="Spirin V."/>
            <person name="Szebenyi C."/>
            <person name="Tomsovsky M."/>
            <person name="Tulloss R.E."/>
            <person name="Uehling J."/>
            <person name="Grigoriev I.V."/>
            <person name="Vagvolgyi C."/>
            <person name="Papp T."/>
            <person name="Martin F.M."/>
            <person name="Miettinen O."/>
            <person name="Hibbett D.S."/>
            <person name="Nagy L.G."/>
        </authorList>
    </citation>
    <scope>NUCLEOTIDE SEQUENCE [LARGE SCALE GENOMIC DNA]</scope>
    <source>
        <strain evidence="1 2">CBS 962.96</strain>
    </source>
</reference>
<evidence type="ECO:0000313" key="1">
    <source>
        <dbReference type="EMBL" id="THU88481.1"/>
    </source>
</evidence>
<dbReference type="Proteomes" id="UP000297245">
    <property type="component" value="Unassembled WGS sequence"/>
</dbReference>
<dbReference type="EMBL" id="ML179408">
    <property type="protein sequence ID" value="THU88481.1"/>
    <property type="molecule type" value="Genomic_DNA"/>
</dbReference>
<feature type="non-terminal residue" evidence="1">
    <location>
        <position position="1"/>
    </location>
</feature>
<keyword evidence="2" id="KW-1185">Reference proteome</keyword>
<accession>A0A4S8LHQ3</accession>
<proteinExistence type="predicted"/>
<name>A0A4S8LHQ3_DENBC</name>
<gene>
    <name evidence="1" type="ORF">K435DRAFT_679713</name>
</gene>
<protein>
    <submittedName>
        <fullName evidence="1">Uncharacterized protein</fullName>
    </submittedName>
</protein>
<organism evidence="1 2">
    <name type="scientific">Dendrothele bispora (strain CBS 962.96)</name>
    <dbReference type="NCBI Taxonomy" id="1314807"/>
    <lineage>
        <taxon>Eukaryota</taxon>
        <taxon>Fungi</taxon>
        <taxon>Dikarya</taxon>
        <taxon>Basidiomycota</taxon>
        <taxon>Agaricomycotina</taxon>
        <taxon>Agaricomycetes</taxon>
        <taxon>Agaricomycetidae</taxon>
        <taxon>Agaricales</taxon>
        <taxon>Agaricales incertae sedis</taxon>
        <taxon>Dendrothele</taxon>
    </lineage>
</organism>
<dbReference type="OrthoDB" id="3269417at2759"/>
<evidence type="ECO:0000313" key="2">
    <source>
        <dbReference type="Proteomes" id="UP000297245"/>
    </source>
</evidence>
<dbReference type="AlphaFoldDB" id="A0A4S8LHQ3"/>